<evidence type="ECO:0000259" key="4">
    <source>
        <dbReference type="PROSITE" id="PS51077"/>
    </source>
</evidence>
<keyword evidence="1" id="KW-0805">Transcription regulation</keyword>
<name>A0ABR9PE64_9ACTN</name>
<dbReference type="InterPro" id="IPR005471">
    <property type="entry name" value="Tscrpt_reg_IclR_N"/>
</dbReference>
<keyword evidence="2" id="KW-0238">DNA-binding</keyword>
<dbReference type="SMART" id="SM00346">
    <property type="entry name" value="HTH_ICLR"/>
    <property type="match status" value="1"/>
</dbReference>
<accession>A0ABR9PE64</accession>
<dbReference type="Pfam" id="PF01614">
    <property type="entry name" value="IclR_C"/>
    <property type="match status" value="1"/>
</dbReference>
<keyword evidence="3" id="KW-0804">Transcription</keyword>
<sequence length="262" mass="28059">MKAPPKASRPPYEIRSVGSALSLLQMLRDQGAVRISDAAAQLEVAPSTAHRIMQMLVYRGFAVQDDSRMYRPGPGLLAPVTDDVPHRRLRSVAQPILELLAQRVGETANLQVRVGTTVRFLSTVEATNAVVQVGDRRGAVLEASAASGGLALLSLMDEADLARLYCSSTARSLGVHMEEQRFAGFVRSLKWVRDMGLAVNRERTENGVIALGAAVRAPSGEGAAAVTISVPQMRAHVVDDVQVRRAVLQACGDIEAGLAESR</sequence>
<dbReference type="InterPro" id="IPR036388">
    <property type="entry name" value="WH-like_DNA-bd_sf"/>
</dbReference>
<evidence type="ECO:0000259" key="5">
    <source>
        <dbReference type="PROSITE" id="PS51078"/>
    </source>
</evidence>
<dbReference type="SUPFAM" id="SSF55781">
    <property type="entry name" value="GAF domain-like"/>
    <property type="match status" value="1"/>
</dbReference>
<dbReference type="Proteomes" id="UP000806528">
    <property type="component" value="Unassembled WGS sequence"/>
</dbReference>
<evidence type="ECO:0000313" key="7">
    <source>
        <dbReference type="Proteomes" id="UP000806528"/>
    </source>
</evidence>
<dbReference type="InterPro" id="IPR036390">
    <property type="entry name" value="WH_DNA-bd_sf"/>
</dbReference>
<comment type="caution">
    <text evidence="6">The sequence shown here is derived from an EMBL/GenBank/DDBJ whole genome shotgun (WGS) entry which is preliminary data.</text>
</comment>
<reference evidence="6 7" key="1">
    <citation type="submission" date="2020-09" db="EMBL/GenBank/DDBJ databases">
        <title>Diversity and distribution of actinomycetes associated with coral in the coast of Hainan.</title>
        <authorList>
            <person name="Li F."/>
        </authorList>
    </citation>
    <scope>NUCLEOTIDE SEQUENCE [LARGE SCALE GENOMIC DNA]</scope>
    <source>
        <strain evidence="6 7">HNM0947</strain>
    </source>
</reference>
<dbReference type="EMBL" id="JADBGI010000034">
    <property type="protein sequence ID" value="MBE3002116.1"/>
    <property type="molecule type" value="Genomic_DNA"/>
</dbReference>
<dbReference type="InterPro" id="IPR050707">
    <property type="entry name" value="HTH_MetabolicPath_Reg"/>
</dbReference>
<dbReference type="RefSeq" id="WP_193124706.1">
    <property type="nucleotide sequence ID" value="NZ_JADBGI010000034.1"/>
</dbReference>
<keyword evidence="7" id="KW-1185">Reference proteome</keyword>
<dbReference type="Gene3D" id="3.30.450.40">
    <property type="match status" value="1"/>
</dbReference>
<dbReference type="SUPFAM" id="SSF46785">
    <property type="entry name" value="Winged helix' DNA-binding domain"/>
    <property type="match status" value="1"/>
</dbReference>
<dbReference type="Pfam" id="PF09339">
    <property type="entry name" value="HTH_IclR"/>
    <property type="match status" value="1"/>
</dbReference>
<proteinExistence type="predicted"/>
<evidence type="ECO:0000256" key="3">
    <source>
        <dbReference type="ARBA" id="ARBA00023163"/>
    </source>
</evidence>
<dbReference type="PROSITE" id="PS51077">
    <property type="entry name" value="HTH_ICLR"/>
    <property type="match status" value="1"/>
</dbReference>
<dbReference type="Gene3D" id="1.10.10.10">
    <property type="entry name" value="Winged helix-like DNA-binding domain superfamily/Winged helix DNA-binding domain"/>
    <property type="match status" value="1"/>
</dbReference>
<dbReference type="InterPro" id="IPR029016">
    <property type="entry name" value="GAF-like_dom_sf"/>
</dbReference>
<organism evidence="6 7">
    <name type="scientific">Nocardiopsis coralli</name>
    <dbReference type="NCBI Taxonomy" id="2772213"/>
    <lineage>
        <taxon>Bacteria</taxon>
        <taxon>Bacillati</taxon>
        <taxon>Actinomycetota</taxon>
        <taxon>Actinomycetes</taxon>
        <taxon>Streptosporangiales</taxon>
        <taxon>Nocardiopsidaceae</taxon>
        <taxon>Nocardiopsis</taxon>
    </lineage>
</organism>
<evidence type="ECO:0000256" key="1">
    <source>
        <dbReference type="ARBA" id="ARBA00023015"/>
    </source>
</evidence>
<dbReference type="PANTHER" id="PTHR30136">
    <property type="entry name" value="HELIX-TURN-HELIX TRANSCRIPTIONAL REGULATOR, ICLR FAMILY"/>
    <property type="match status" value="1"/>
</dbReference>
<feature type="domain" description="HTH iclR-type" evidence="4">
    <location>
        <begin position="14"/>
        <end position="74"/>
    </location>
</feature>
<gene>
    <name evidence="6" type="ORF">IDM40_25945</name>
</gene>
<evidence type="ECO:0000256" key="2">
    <source>
        <dbReference type="ARBA" id="ARBA00023125"/>
    </source>
</evidence>
<dbReference type="InterPro" id="IPR014757">
    <property type="entry name" value="Tscrpt_reg_IclR_C"/>
</dbReference>
<feature type="domain" description="IclR-ED" evidence="5">
    <location>
        <begin position="68"/>
        <end position="260"/>
    </location>
</feature>
<dbReference type="PROSITE" id="PS51078">
    <property type="entry name" value="ICLR_ED"/>
    <property type="match status" value="1"/>
</dbReference>
<protein>
    <submittedName>
        <fullName evidence="6">Helix-turn-helix domain-containing protein</fullName>
    </submittedName>
</protein>
<evidence type="ECO:0000313" key="6">
    <source>
        <dbReference type="EMBL" id="MBE3002116.1"/>
    </source>
</evidence>
<dbReference type="PANTHER" id="PTHR30136:SF35">
    <property type="entry name" value="HTH-TYPE TRANSCRIPTIONAL REGULATOR RV1719"/>
    <property type="match status" value="1"/>
</dbReference>